<evidence type="ECO:0000256" key="6">
    <source>
        <dbReference type="PIRSR" id="PIRSR001430-2"/>
    </source>
</evidence>
<dbReference type="Proteomes" id="UP000244173">
    <property type="component" value="Chromosome"/>
</dbReference>
<dbReference type="PIRSF" id="PIRSF001430">
    <property type="entry name" value="tRNA_psdUrid_synth"/>
    <property type="match status" value="1"/>
</dbReference>
<dbReference type="HAMAP" id="MF_00171">
    <property type="entry name" value="TruA"/>
    <property type="match status" value="1"/>
</dbReference>
<gene>
    <name evidence="4" type="primary">truA</name>
    <name evidence="9" type="ORF">DAI18_13635</name>
</gene>
<keyword evidence="10" id="KW-1185">Reference proteome</keyword>
<dbReference type="Gene3D" id="3.30.70.660">
    <property type="entry name" value="Pseudouridine synthase I, catalytic domain, C-terminal subdomain"/>
    <property type="match status" value="1"/>
</dbReference>
<dbReference type="FunFam" id="3.30.70.580:FF:000001">
    <property type="entry name" value="tRNA pseudouridine synthase A"/>
    <property type="match status" value="1"/>
</dbReference>
<dbReference type="PANTHER" id="PTHR11142:SF0">
    <property type="entry name" value="TRNA PSEUDOURIDINE SYNTHASE-LIKE 1"/>
    <property type="match status" value="1"/>
</dbReference>
<dbReference type="InterPro" id="IPR020095">
    <property type="entry name" value="PsdUridine_synth_TruA_C"/>
</dbReference>
<dbReference type="InterPro" id="IPR020097">
    <property type="entry name" value="PsdUridine_synth_TruA_a/b_dom"/>
</dbReference>
<evidence type="ECO:0000256" key="7">
    <source>
        <dbReference type="RuleBase" id="RU003792"/>
    </source>
</evidence>
<dbReference type="InterPro" id="IPR020103">
    <property type="entry name" value="PsdUridine_synth_cat_dom_sf"/>
</dbReference>
<comment type="catalytic activity">
    <reaction evidence="4 7">
        <text>uridine(38/39/40) in tRNA = pseudouridine(38/39/40) in tRNA</text>
        <dbReference type="Rhea" id="RHEA:22376"/>
        <dbReference type="Rhea" id="RHEA-COMP:10085"/>
        <dbReference type="Rhea" id="RHEA-COMP:10087"/>
        <dbReference type="ChEBI" id="CHEBI:65314"/>
        <dbReference type="ChEBI" id="CHEBI:65315"/>
        <dbReference type="EC" id="5.4.99.12"/>
    </reaction>
</comment>
<dbReference type="PANTHER" id="PTHR11142">
    <property type="entry name" value="PSEUDOURIDYLATE SYNTHASE"/>
    <property type="match status" value="1"/>
</dbReference>
<keyword evidence="3 4" id="KW-0413">Isomerase</keyword>
<dbReference type="Gene3D" id="3.30.70.580">
    <property type="entry name" value="Pseudouridine synthase I, catalytic domain, N-terminal subdomain"/>
    <property type="match status" value="1"/>
</dbReference>
<feature type="domain" description="Pseudouridine synthase I TruA alpha/beta" evidence="8">
    <location>
        <begin position="142"/>
        <end position="244"/>
    </location>
</feature>
<feature type="domain" description="Pseudouridine synthase I TruA alpha/beta" evidence="8">
    <location>
        <begin position="8"/>
        <end position="102"/>
    </location>
</feature>
<dbReference type="InterPro" id="IPR020094">
    <property type="entry name" value="TruA/RsuA/RluB/E/F_N"/>
</dbReference>
<organism evidence="9 10">
    <name type="scientific">Microvirgula aerodenitrificans</name>
    <dbReference type="NCBI Taxonomy" id="57480"/>
    <lineage>
        <taxon>Bacteria</taxon>
        <taxon>Pseudomonadati</taxon>
        <taxon>Pseudomonadota</taxon>
        <taxon>Betaproteobacteria</taxon>
        <taxon>Neisseriales</taxon>
        <taxon>Aquaspirillaceae</taxon>
        <taxon>Microvirgula</taxon>
    </lineage>
</organism>
<dbReference type="AlphaFoldDB" id="A0A2S0PCH2"/>
<dbReference type="NCBIfam" id="TIGR00071">
    <property type="entry name" value="hisT_truA"/>
    <property type="match status" value="1"/>
</dbReference>
<proteinExistence type="inferred from homology"/>
<dbReference type="GO" id="GO:0031119">
    <property type="term" value="P:tRNA pseudouridine synthesis"/>
    <property type="evidence" value="ECO:0007669"/>
    <property type="project" value="UniProtKB-UniRule"/>
</dbReference>
<reference evidence="9 10" key="1">
    <citation type="submission" date="2018-04" db="EMBL/GenBank/DDBJ databases">
        <title>Denitrifier Microvirgula.</title>
        <authorList>
            <person name="Anderson E."/>
            <person name="Jang J."/>
            <person name="Ishii S."/>
        </authorList>
    </citation>
    <scope>NUCLEOTIDE SEQUENCE [LARGE SCALE GENOMIC DNA]</scope>
    <source>
        <strain evidence="9 10">BE2.4</strain>
    </source>
</reference>
<sequence>MRIALGLEYDGRHFCGWQTQPDGRTVQDALEAALTEIASHPVKVLAAGRTDAGVHAAEQVVHFDTQASRPATAWVRGVNRFLPPGVAVLWAHEVSDDFHARFSASARSYSYYLLNHPVRPGLAAGRAGWFHSPLDVDAMRDAAQRLLGTHDFSSFRAAECQARTPVKSLARFDIHQHGDLIRFDLNADAFLHHMVRNLVGALVYVGKGAYPPAWIEALLAERDRRRAPPTFMPDGLYLTGVTYPPHFGLPQTGGRIFF</sequence>
<feature type="binding site" evidence="4 6">
    <location>
        <position position="109"/>
    </location>
    <ligand>
        <name>substrate</name>
    </ligand>
</feature>
<protein>
    <recommendedName>
        <fullName evidence="4">tRNA pseudouridine synthase A</fullName>
        <ecNumber evidence="4">5.4.99.12</ecNumber>
    </recommendedName>
    <alternativeName>
        <fullName evidence="4">tRNA pseudouridine(38-40) synthase</fullName>
    </alternativeName>
    <alternativeName>
        <fullName evidence="4">tRNA pseudouridylate synthase I</fullName>
    </alternativeName>
    <alternativeName>
        <fullName evidence="4">tRNA-uridine isomerase I</fullName>
    </alternativeName>
</protein>
<dbReference type="GO" id="GO:0160147">
    <property type="term" value="F:tRNA pseudouridine(38-40) synthase activity"/>
    <property type="evidence" value="ECO:0007669"/>
    <property type="project" value="UniProtKB-EC"/>
</dbReference>
<accession>A0A2S0PCH2</accession>
<comment type="subunit">
    <text evidence="4">Homodimer.</text>
</comment>
<evidence type="ECO:0000256" key="5">
    <source>
        <dbReference type="PIRSR" id="PIRSR001430-1"/>
    </source>
</evidence>
<comment type="function">
    <text evidence="4">Formation of pseudouridine at positions 38, 39 and 40 in the anticodon stem and loop of transfer RNAs.</text>
</comment>
<comment type="caution">
    <text evidence="4">Lacks conserved residue(s) required for the propagation of feature annotation.</text>
</comment>
<dbReference type="EC" id="5.4.99.12" evidence="4"/>
<dbReference type="RefSeq" id="WP_028498889.1">
    <property type="nucleotide sequence ID" value="NZ_CP028519.1"/>
</dbReference>
<dbReference type="EMBL" id="CP028519">
    <property type="protein sequence ID" value="AVY94967.1"/>
    <property type="molecule type" value="Genomic_DNA"/>
</dbReference>
<dbReference type="STRING" id="1122240.GCA_000620105_01561"/>
<evidence type="ECO:0000256" key="1">
    <source>
        <dbReference type="ARBA" id="ARBA00009375"/>
    </source>
</evidence>
<feature type="active site" description="Nucleophile" evidence="4 5">
    <location>
        <position position="51"/>
    </location>
</feature>
<evidence type="ECO:0000313" key="9">
    <source>
        <dbReference type="EMBL" id="AVY94967.1"/>
    </source>
</evidence>
<dbReference type="Pfam" id="PF01416">
    <property type="entry name" value="PseudoU_synth_1"/>
    <property type="match status" value="2"/>
</dbReference>
<evidence type="ECO:0000256" key="4">
    <source>
        <dbReference type="HAMAP-Rule" id="MF_00171"/>
    </source>
</evidence>
<dbReference type="SUPFAM" id="SSF55120">
    <property type="entry name" value="Pseudouridine synthase"/>
    <property type="match status" value="1"/>
</dbReference>
<evidence type="ECO:0000256" key="2">
    <source>
        <dbReference type="ARBA" id="ARBA00022694"/>
    </source>
</evidence>
<comment type="similarity">
    <text evidence="1 4 7">Belongs to the tRNA pseudouridine synthase TruA family.</text>
</comment>
<dbReference type="OrthoDB" id="9811823at2"/>
<dbReference type="InterPro" id="IPR001406">
    <property type="entry name" value="PsdUridine_synth_TruA"/>
</dbReference>
<dbReference type="CDD" id="cd02570">
    <property type="entry name" value="PseudoU_synth_EcTruA"/>
    <property type="match status" value="1"/>
</dbReference>
<dbReference type="KEGG" id="maer:DAI18_13635"/>
<keyword evidence="2 4" id="KW-0819">tRNA processing</keyword>
<name>A0A2S0PCH2_9NEIS</name>
<dbReference type="GO" id="GO:0003723">
    <property type="term" value="F:RNA binding"/>
    <property type="evidence" value="ECO:0007669"/>
    <property type="project" value="InterPro"/>
</dbReference>
<evidence type="ECO:0000259" key="8">
    <source>
        <dbReference type="Pfam" id="PF01416"/>
    </source>
</evidence>
<evidence type="ECO:0000256" key="3">
    <source>
        <dbReference type="ARBA" id="ARBA00023235"/>
    </source>
</evidence>
<evidence type="ECO:0000313" key="10">
    <source>
        <dbReference type="Proteomes" id="UP000244173"/>
    </source>
</evidence>